<evidence type="ECO:0000313" key="3">
    <source>
        <dbReference type="EMBL" id="CAB4172031.1"/>
    </source>
</evidence>
<dbReference type="Gene3D" id="2.10.230.10">
    <property type="entry name" value="Heat shock protein DnaJ, cysteine-rich domain"/>
    <property type="match status" value="1"/>
</dbReference>
<proteinExistence type="predicted"/>
<reference evidence="3" key="1">
    <citation type="submission" date="2020-05" db="EMBL/GenBank/DDBJ databases">
        <authorList>
            <person name="Chiriac C."/>
            <person name="Salcher M."/>
            <person name="Ghai R."/>
            <person name="Kavagutti S V."/>
        </authorList>
    </citation>
    <scope>NUCLEOTIDE SEQUENCE</scope>
</reference>
<dbReference type="CDD" id="cd06257">
    <property type="entry name" value="DnaJ"/>
    <property type="match status" value="1"/>
</dbReference>
<keyword evidence="1" id="KW-0143">Chaperone</keyword>
<dbReference type="Pfam" id="PF00226">
    <property type="entry name" value="DnaJ"/>
    <property type="match status" value="1"/>
</dbReference>
<evidence type="ECO:0000259" key="2">
    <source>
        <dbReference type="PROSITE" id="PS50076"/>
    </source>
</evidence>
<dbReference type="EMBL" id="LR796870">
    <property type="protein sequence ID" value="CAB4172031.1"/>
    <property type="molecule type" value="Genomic_DNA"/>
</dbReference>
<dbReference type="InterPro" id="IPR001623">
    <property type="entry name" value="DnaJ_domain"/>
</dbReference>
<evidence type="ECO:0000313" key="4">
    <source>
        <dbReference type="EMBL" id="CAB4200335.1"/>
    </source>
</evidence>
<dbReference type="Gene3D" id="1.10.287.110">
    <property type="entry name" value="DnaJ domain"/>
    <property type="match status" value="1"/>
</dbReference>
<name>A0A6J5PRT2_9CAUD</name>
<dbReference type="PROSITE" id="PS50076">
    <property type="entry name" value="DNAJ_2"/>
    <property type="match status" value="1"/>
</dbReference>
<sequence length="92" mass="9900">MSKAFATLGLPDTATPDEVKAKWRELCMIHHPDRGGNSVEFNTIRKAYKVAMEEASAPKPCSSCNGTGKYKQTSGWSSIEMTCMDCGGSGHA</sequence>
<dbReference type="EMBL" id="LR797302">
    <property type="protein sequence ID" value="CAB4200335.1"/>
    <property type="molecule type" value="Genomic_DNA"/>
</dbReference>
<dbReference type="SMART" id="SM00271">
    <property type="entry name" value="DnaJ"/>
    <property type="match status" value="1"/>
</dbReference>
<dbReference type="PANTHER" id="PTHR44145">
    <property type="entry name" value="DNAJ HOMOLOG SUBFAMILY A MEMBER 3, MITOCHONDRIAL"/>
    <property type="match status" value="1"/>
</dbReference>
<protein>
    <submittedName>
        <fullName evidence="3">DnaJ domain</fullName>
    </submittedName>
</protein>
<organism evidence="3">
    <name type="scientific">uncultured Caudovirales phage</name>
    <dbReference type="NCBI Taxonomy" id="2100421"/>
    <lineage>
        <taxon>Viruses</taxon>
        <taxon>Duplodnaviria</taxon>
        <taxon>Heunggongvirae</taxon>
        <taxon>Uroviricota</taxon>
        <taxon>Caudoviricetes</taxon>
        <taxon>Peduoviridae</taxon>
        <taxon>Maltschvirus</taxon>
        <taxon>Maltschvirus maltsch</taxon>
    </lineage>
</organism>
<dbReference type="InterPro" id="IPR051938">
    <property type="entry name" value="Apopto_cytoskel_mod"/>
</dbReference>
<accession>A0A6J5PRT2</accession>
<feature type="domain" description="J" evidence="2">
    <location>
        <begin position="3"/>
        <end position="74"/>
    </location>
</feature>
<dbReference type="SUPFAM" id="SSF57938">
    <property type="entry name" value="DnaJ/Hsp40 cysteine-rich domain"/>
    <property type="match status" value="1"/>
</dbReference>
<gene>
    <name evidence="4" type="ORF">UFOVP1358_45</name>
    <name evidence="3" type="ORF">UFOVP931_39</name>
</gene>
<dbReference type="InterPro" id="IPR036410">
    <property type="entry name" value="HSP_DnaJ_Cys-rich_dom_sf"/>
</dbReference>
<dbReference type="InterPro" id="IPR036869">
    <property type="entry name" value="J_dom_sf"/>
</dbReference>
<dbReference type="PANTHER" id="PTHR44145:SF3">
    <property type="entry name" value="DNAJ HOMOLOG SUBFAMILY A MEMBER 3, MITOCHONDRIAL"/>
    <property type="match status" value="1"/>
</dbReference>
<evidence type="ECO:0000256" key="1">
    <source>
        <dbReference type="ARBA" id="ARBA00023186"/>
    </source>
</evidence>
<dbReference type="SUPFAM" id="SSF46565">
    <property type="entry name" value="Chaperone J-domain"/>
    <property type="match status" value="1"/>
</dbReference>